<evidence type="ECO:0000259" key="10">
    <source>
        <dbReference type="Pfam" id="PF00593"/>
    </source>
</evidence>
<dbReference type="SUPFAM" id="SSF56935">
    <property type="entry name" value="Porins"/>
    <property type="match status" value="1"/>
</dbReference>
<keyword evidence="11" id="KW-0675">Receptor</keyword>
<evidence type="ECO:0000256" key="3">
    <source>
        <dbReference type="ARBA" id="ARBA00022452"/>
    </source>
</evidence>
<evidence type="ECO:0000256" key="5">
    <source>
        <dbReference type="ARBA" id="ARBA00023077"/>
    </source>
</evidence>
<feature type="signal peptide" evidence="9">
    <location>
        <begin position="1"/>
        <end position="28"/>
    </location>
</feature>
<gene>
    <name evidence="11" type="ORF">HMPREF3233_00053</name>
</gene>
<comment type="similarity">
    <text evidence="8">Belongs to the TonB-dependent receptor family.</text>
</comment>
<proteinExistence type="inferred from homology"/>
<sequence>MHYVTSKRNSLLALAVFSALSLTGSVYAADYVMPDMTISGVREGQSTEVDSTSVVKPLGGIADQEQSAGLLGAKDALDTPFTSMTTTRQSLDYFGTPAKGPTDMLSLNPSVRDSSSSLYNDISIRGFKINGHGMYLNGIPGMLDQQHAADVYIDKATVISGPNIGIVGTPNRESAAGTVEFTSKRAQVKPNTDITLAYLGSSSMKEVVDIGRRFHNNRYGIRIMADNIHGNTAIKGENIKGHDFFVNIDQKTANSKTNLLVGYNYMNQHASPYTFGFDNSLTTLPSAPDANRTYKTSYSYNQFDNWIVTLNHEQKLNDHMTAFFNGGYHREDWFGYIDGSPKIINANGDYIINMSNYPLGITSKYAGVGIKGKFKTGSLKHDYVVNVDKHWYEGFGGNVPTWGNNGSITATGNIYTHALDGSQYYLHNRVEGGSPWNSTQIVNGWHVSDTISTKNDKWQFLVGLHGHNTTISKKDGSKNSYNGINPTYAIIYKVNPNVSVYASHSESFMSGQTVGSAYANRGEVLDPNKTKQNEVGVKIKNGKLLHTLSLFEIKQANYNVDSNNYYRRYGEQKDRGIEYTVAGSVSPKLDIIGGFTYLDAKQALNGKQVNGTAKWSSTMALVYKPNTKLSIIGRAQYMGKATIINEKFNVPSHITFDLGANYDTKISGTPVTFNAMLHNVFGKNYWLPMASSNNLLLGQPRTFVMSATMHL</sequence>
<dbReference type="AlphaFoldDB" id="A0A133S790"/>
<dbReference type="GO" id="GO:0009279">
    <property type="term" value="C:cell outer membrane"/>
    <property type="evidence" value="ECO:0007669"/>
    <property type="project" value="UniProtKB-SubCell"/>
</dbReference>
<comment type="caution">
    <text evidence="11">The sequence shown here is derived from an EMBL/GenBank/DDBJ whole genome shotgun (WGS) entry which is preliminary data.</text>
</comment>
<keyword evidence="9" id="KW-0732">Signal</keyword>
<evidence type="ECO:0000256" key="2">
    <source>
        <dbReference type="ARBA" id="ARBA00022448"/>
    </source>
</evidence>
<dbReference type="STRING" id="39777.B7L28_08060"/>
<evidence type="ECO:0000313" key="11">
    <source>
        <dbReference type="EMBL" id="KXA65571.1"/>
    </source>
</evidence>
<dbReference type="Gene3D" id="2.40.170.20">
    <property type="entry name" value="TonB-dependent receptor, beta-barrel domain"/>
    <property type="match status" value="1"/>
</dbReference>
<dbReference type="GO" id="GO:0015344">
    <property type="term" value="F:siderophore uptake transmembrane transporter activity"/>
    <property type="evidence" value="ECO:0007669"/>
    <property type="project" value="TreeGrafter"/>
</dbReference>
<dbReference type="Pfam" id="PF00593">
    <property type="entry name" value="TonB_dep_Rec_b-barrel"/>
    <property type="match status" value="1"/>
</dbReference>
<evidence type="ECO:0000256" key="6">
    <source>
        <dbReference type="ARBA" id="ARBA00023136"/>
    </source>
</evidence>
<organism evidence="11">
    <name type="scientific">Veillonella atypica</name>
    <dbReference type="NCBI Taxonomy" id="39777"/>
    <lineage>
        <taxon>Bacteria</taxon>
        <taxon>Bacillati</taxon>
        <taxon>Bacillota</taxon>
        <taxon>Negativicutes</taxon>
        <taxon>Veillonellales</taxon>
        <taxon>Veillonellaceae</taxon>
        <taxon>Veillonella</taxon>
    </lineage>
</organism>
<accession>A0A133S790</accession>
<name>A0A133S790_9FIRM</name>
<dbReference type="PATRIC" id="fig|39777.7.peg.53"/>
<dbReference type="InterPro" id="IPR000531">
    <property type="entry name" value="Beta-barrel_TonB"/>
</dbReference>
<dbReference type="PROSITE" id="PS52016">
    <property type="entry name" value="TONB_DEPENDENT_REC_3"/>
    <property type="match status" value="1"/>
</dbReference>
<keyword evidence="7 8" id="KW-0998">Cell outer membrane</keyword>
<keyword evidence="5" id="KW-0798">TonB box</keyword>
<dbReference type="Proteomes" id="UP000070226">
    <property type="component" value="Unassembled WGS sequence"/>
</dbReference>
<comment type="subcellular location">
    <subcellularLocation>
        <location evidence="1 8">Cell outer membrane</location>
        <topology evidence="1 8">Multi-pass membrane protein</topology>
    </subcellularLocation>
</comment>
<evidence type="ECO:0000256" key="7">
    <source>
        <dbReference type="ARBA" id="ARBA00023237"/>
    </source>
</evidence>
<dbReference type="EMBL" id="LRQT01000002">
    <property type="protein sequence ID" value="KXA65571.1"/>
    <property type="molecule type" value="Genomic_DNA"/>
</dbReference>
<keyword evidence="4 8" id="KW-0812">Transmembrane</keyword>
<evidence type="ECO:0000256" key="1">
    <source>
        <dbReference type="ARBA" id="ARBA00004571"/>
    </source>
</evidence>
<dbReference type="RefSeq" id="WP_060807038.1">
    <property type="nucleotide sequence ID" value="NZ_CACRUN010000004.1"/>
</dbReference>
<dbReference type="KEGG" id="vat:B7L28_08060"/>
<evidence type="ECO:0000256" key="9">
    <source>
        <dbReference type="SAM" id="SignalP"/>
    </source>
</evidence>
<keyword evidence="6 8" id="KW-0472">Membrane</keyword>
<evidence type="ECO:0000256" key="4">
    <source>
        <dbReference type="ARBA" id="ARBA00022692"/>
    </source>
</evidence>
<evidence type="ECO:0000256" key="8">
    <source>
        <dbReference type="PROSITE-ProRule" id="PRU01360"/>
    </source>
</evidence>
<dbReference type="PANTHER" id="PTHR32552:SF82">
    <property type="entry name" value="FCUA PROTEIN"/>
    <property type="match status" value="1"/>
</dbReference>
<feature type="chain" id="PRO_5014245984" evidence="9">
    <location>
        <begin position="29"/>
        <end position="711"/>
    </location>
</feature>
<reference evidence="11 12" key="1">
    <citation type="submission" date="2016-01" db="EMBL/GenBank/DDBJ databases">
        <authorList>
            <person name="Oliw E.H."/>
        </authorList>
    </citation>
    <scope>NUCLEOTIDE SEQUENCE [LARGE SCALE GENOMIC DNA]</scope>
    <source>
        <strain evidence="11 12">CMW7756B</strain>
    </source>
</reference>
<keyword evidence="2 8" id="KW-0813">Transport</keyword>
<feature type="domain" description="TonB-dependent receptor-like beta-barrel" evidence="10">
    <location>
        <begin position="268"/>
        <end position="678"/>
    </location>
</feature>
<dbReference type="InterPro" id="IPR039426">
    <property type="entry name" value="TonB-dep_rcpt-like"/>
</dbReference>
<dbReference type="InterPro" id="IPR036942">
    <property type="entry name" value="Beta-barrel_TonB_sf"/>
</dbReference>
<evidence type="ECO:0000313" key="12">
    <source>
        <dbReference type="Proteomes" id="UP000070226"/>
    </source>
</evidence>
<dbReference type="PANTHER" id="PTHR32552">
    <property type="entry name" value="FERRICHROME IRON RECEPTOR-RELATED"/>
    <property type="match status" value="1"/>
</dbReference>
<protein>
    <submittedName>
        <fullName evidence="11">TonB-dependent receptor</fullName>
    </submittedName>
</protein>
<keyword evidence="3 8" id="KW-1134">Transmembrane beta strand</keyword>